<dbReference type="Proteomes" id="UP000191518">
    <property type="component" value="Unassembled WGS sequence"/>
</dbReference>
<reference evidence="3" key="1">
    <citation type="journal article" date="2017" name="Nat. Microbiol.">
        <title>Global analysis of biosynthetic gene clusters reveals vast potential of secondary metabolite production in Penicillium species.</title>
        <authorList>
            <person name="Nielsen J.C."/>
            <person name="Grijseels S."/>
            <person name="Prigent S."/>
            <person name="Ji B."/>
            <person name="Dainat J."/>
            <person name="Nielsen K.F."/>
            <person name="Frisvad J.C."/>
            <person name="Workman M."/>
            <person name="Nielsen J."/>
        </authorList>
    </citation>
    <scope>NUCLEOTIDE SEQUENCE [LARGE SCALE GENOMIC DNA]</scope>
    <source>
        <strain evidence="3">IBT 29486</strain>
    </source>
</reference>
<accession>A0A1V6RH07</accession>
<proteinExistence type="predicted"/>
<dbReference type="EMBL" id="MDYP01000045">
    <property type="protein sequence ID" value="OQE00830.1"/>
    <property type="molecule type" value="Genomic_DNA"/>
</dbReference>
<organism evidence="2 3">
    <name type="scientific">Penicillium vulpinum</name>
    <dbReference type="NCBI Taxonomy" id="29845"/>
    <lineage>
        <taxon>Eukaryota</taxon>
        <taxon>Fungi</taxon>
        <taxon>Dikarya</taxon>
        <taxon>Ascomycota</taxon>
        <taxon>Pezizomycotina</taxon>
        <taxon>Eurotiomycetes</taxon>
        <taxon>Eurotiomycetidae</taxon>
        <taxon>Eurotiales</taxon>
        <taxon>Aspergillaceae</taxon>
        <taxon>Penicillium</taxon>
    </lineage>
</organism>
<comment type="caution">
    <text evidence="2">The sequence shown here is derived from an EMBL/GenBank/DDBJ whole genome shotgun (WGS) entry which is preliminary data.</text>
</comment>
<protein>
    <submittedName>
        <fullName evidence="2">Uncharacterized protein</fullName>
    </submittedName>
</protein>
<evidence type="ECO:0000313" key="3">
    <source>
        <dbReference type="Proteomes" id="UP000191518"/>
    </source>
</evidence>
<evidence type="ECO:0000313" key="2">
    <source>
        <dbReference type="EMBL" id="OQE00830.1"/>
    </source>
</evidence>
<dbReference type="AlphaFoldDB" id="A0A1V6RH07"/>
<feature type="region of interest" description="Disordered" evidence="1">
    <location>
        <begin position="44"/>
        <end position="102"/>
    </location>
</feature>
<name>A0A1V6RH07_9EURO</name>
<feature type="compositionally biased region" description="Basic and acidic residues" evidence="1">
    <location>
        <begin position="84"/>
        <end position="102"/>
    </location>
</feature>
<keyword evidence="3" id="KW-1185">Reference proteome</keyword>
<evidence type="ECO:0000256" key="1">
    <source>
        <dbReference type="SAM" id="MobiDB-lite"/>
    </source>
</evidence>
<gene>
    <name evidence="2" type="ORF">PENVUL_c045G06917</name>
</gene>
<sequence length="265" mass="29851">MGTGETATVYAAALRGIEMALEIIQERNSAGYQHMKVFPATKLRTRPQRSNNWPRKDHTQPLYPTDRRGEEGYQNENRMGSIVEEGRKDREEDNEADRDTEKGEFSILERSTEKGVTSLCVRYGEPDSAHMLLECQLLEEQWSAMIEELYEVGVSTALGEDEMLKEPEAAPIVAKFMIAIGTLGQFQSVDLVAMGIASAGEQGRTMQLLDRSVEAASPQCIFRPADADDEEDNEAWHTTKHGIMIRTCLYDAPAMDIDAQDWRTW</sequence>
<feature type="compositionally biased region" description="Basic and acidic residues" evidence="1">
    <location>
        <begin position="54"/>
        <end position="71"/>
    </location>
</feature>